<accession>A0A699H7F1</accession>
<reference evidence="5" key="1">
    <citation type="journal article" date="2019" name="Sci. Rep.">
        <title>Draft genome of Tanacetum cinerariifolium, the natural source of mosquito coil.</title>
        <authorList>
            <person name="Yamashiro T."/>
            <person name="Shiraishi A."/>
            <person name="Satake H."/>
            <person name="Nakayama K."/>
        </authorList>
    </citation>
    <scope>NUCLEOTIDE SEQUENCE</scope>
</reference>
<feature type="non-terminal residue" evidence="5">
    <location>
        <position position="1"/>
    </location>
</feature>
<keyword evidence="2 5" id="KW-0808">Transferase</keyword>
<dbReference type="GO" id="GO:0003985">
    <property type="term" value="F:acetyl-CoA C-acetyltransferase activity"/>
    <property type="evidence" value="ECO:0007669"/>
    <property type="project" value="TreeGrafter"/>
</dbReference>
<dbReference type="InterPro" id="IPR016039">
    <property type="entry name" value="Thiolase-like"/>
</dbReference>
<dbReference type="GO" id="GO:0006635">
    <property type="term" value="P:fatty acid beta-oxidation"/>
    <property type="evidence" value="ECO:0007669"/>
    <property type="project" value="TreeGrafter"/>
</dbReference>
<feature type="domain" description="Thiolase N-terminal" evidence="4">
    <location>
        <begin position="174"/>
        <end position="263"/>
    </location>
</feature>
<evidence type="ECO:0000313" key="5">
    <source>
        <dbReference type="EMBL" id="GEX63425.1"/>
    </source>
</evidence>
<sequence length="330" mass="37285">GRLRYQGVVSCEIGVDVFERSQMVGRILEFTHNTMGVWEKKDDMVCAFCKSLTGSHNHLFFECDYPKKVWSELKCLARLDHAPFGWVALLEFMLARPVNKSVWSIIRRLLMAAKMVAGCVHPLKDSYGQLFEKFWILSKDEICEKGTSKERKRGIAVGDNELQGSYSEGDYSTYVTLGVGIPNTVVSTTINKVCASEMKATMLAAQSIQLGINDVVMASGMESMSNVPKYVTDARQDTPVDCMVKDGLWDTFNNFKMGNCSEIFVDMRQGLDMDVGKKGLVLHKCDTINNGSNDDYGDWMTRWDEFYERTTITTVGHKSQHGNHLRSWKT</sequence>
<dbReference type="GO" id="GO:0005739">
    <property type="term" value="C:mitochondrion"/>
    <property type="evidence" value="ECO:0007669"/>
    <property type="project" value="TreeGrafter"/>
</dbReference>
<proteinExistence type="inferred from homology"/>
<keyword evidence="3" id="KW-0012">Acyltransferase</keyword>
<gene>
    <name evidence="5" type="ORF">Tci_335400</name>
</gene>
<dbReference type="InterPro" id="IPR020616">
    <property type="entry name" value="Thiolase_N"/>
</dbReference>
<evidence type="ECO:0000256" key="3">
    <source>
        <dbReference type="ARBA" id="ARBA00023315"/>
    </source>
</evidence>
<organism evidence="5">
    <name type="scientific">Tanacetum cinerariifolium</name>
    <name type="common">Dalmatian daisy</name>
    <name type="synonym">Chrysanthemum cinerariifolium</name>
    <dbReference type="NCBI Taxonomy" id="118510"/>
    <lineage>
        <taxon>Eukaryota</taxon>
        <taxon>Viridiplantae</taxon>
        <taxon>Streptophyta</taxon>
        <taxon>Embryophyta</taxon>
        <taxon>Tracheophyta</taxon>
        <taxon>Spermatophyta</taxon>
        <taxon>Magnoliopsida</taxon>
        <taxon>eudicotyledons</taxon>
        <taxon>Gunneridae</taxon>
        <taxon>Pentapetalae</taxon>
        <taxon>asterids</taxon>
        <taxon>campanulids</taxon>
        <taxon>Asterales</taxon>
        <taxon>Asteraceae</taxon>
        <taxon>Asteroideae</taxon>
        <taxon>Anthemideae</taxon>
        <taxon>Anthemidinae</taxon>
        <taxon>Tanacetum</taxon>
    </lineage>
</organism>
<comment type="caution">
    <text evidence="5">The sequence shown here is derived from an EMBL/GenBank/DDBJ whole genome shotgun (WGS) entry which is preliminary data.</text>
</comment>
<dbReference type="PANTHER" id="PTHR18919:SF161">
    <property type="entry name" value="ACETYL-COA ACETYLTRANSFERASE 2"/>
    <property type="match status" value="1"/>
</dbReference>
<comment type="similarity">
    <text evidence="1">Belongs to the thiolase-like superfamily. Thiolase family.</text>
</comment>
<dbReference type="PANTHER" id="PTHR18919">
    <property type="entry name" value="ACETYL-COA C-ACYLTRANSFERASE"/>
    <property type="match status" value="1"/>
</dbReference>
<dbReference type="Pfam" id="PF00108">
    <property type="entry name" value="Thiolase_N"/>
    <property type="match status" value="1"/>
</dbReference>
<protein>
    <submittedName>
        <fullName evidence="5">Acetyl-CoA acetyltransferase, cytosolic 1-like</fullName>
    </submittedName>
</protein>
<evidence type="ECO:0000256" key="2">
    <source>
        <dbReference type="ARBA" id="ARBA00022679"/>
    </source>
</evidence>
<dbReference type="Gene3D" id="3.40.47.10">
    <property type="match status" value="1"/>
</dbReference>
<name>A0A699H7F1_TANCI</name>
<dbReference type="SUPFAM" id="SSF53901">
    <property type="entry name" value="Thiolase-like"/>
    <property type="match status" value="1"/>
</dbReference>
<dbReference type="AlphaFoldDB" id="A0A699H7F1"/>
<evidence type="ECO:0000256" key="1">
    <source>
        <dbReference type="ARBA" id="ARBA00010982"/>
    </source>
</evidence>
<dbReference type="EMBL" id="BKCJ010120237">
    <property type="protein sequence ID" value="GEX63425.1"/>
    <property type="molecule type" value="Genomic_DNA"/>
</dbReference>
<evidence type="ECO:0000259" key="4">
    <source>
        <dbReference type="Pfam" id="PF00108"/>
    </source>
</evidence>